<sequence length="399" mass="44650">MKKIILSALLLTTLVIAESDINHPIERIEAGKDEKKDLYEKSFIDRFHFKGDLRLRYESKEATYFDDTEKNVYQNRYRLRLGAHVDITDNLQFEVGMRSGNANPTSGNQTFANDDALSNYFWKSLRFNAVALDYKYGDSALKVGRAAYMMYRPLKSQLVWDNDISLDGINYQYNDKSNLITFGINQIDFAEASVNKNIINLVIAQYVRTIKLSDSKLNLGAGFYYYDGVKGNTSLYTSNKGSSMGNTMVDATGTQVTKNGVFVNDYHILEGFAEYKMKDVFGQSVGVAAGVVYNAAASDKNFGYDLAVKVGAAKKVGDLQLKYSYTDLQEDATLGAHSDSDNFGGGTAAKGHAIRTKYKFGKNTYLAGTWFYNTRYASKDGKTGDTDYERVQLDAIIKF</sequence>
<dbReference type="Pfam" id="PF16930">
    <property type="entry name" value="Porin_5"/>
    <property type="match status" value="2"/>
</dbReference>
<gene>
    <name evidence="1" type="ORF">MNB_SM-4-545</name>
</gene>
<dbReference type="EMBL" id="FPHF01000011">
    <property type="protein sequence ID" value="SFV51445.1"/>
    <property type="molecule type" value="Genomic_DNA"/>
</dbReference>
<protein>
    <submittedName>
        <fullName evidence="1">Outer membrane receptor for ferric coprogen and ferric-rhodotorulic acid</fullName>
    </submittedName>
</protein>
<reference evidence="1" key="1">
    <citation type="submission" date="2016-10" db="EMBL/GenBank/DDBJ databases">
        <authorList>
            <person name="de Groot N.N."/>
        </authorList>
    </citation>
    <scope>NUCLEOTIDE SEQUENCE</scope>
</reference>
<dbReference type="InterPro" id="IPR032638">
    <property type="entry name" value="Porin_5"/>
</dbReference>
<keyword evidence="1" id="KW-0675">Receptor</keyword>
<evidence type="ECO:0000313" key="1">
    <source>
        <dbReference type="EMBL" id="SFV51445.1"/>
    </source>
</evidence>
<organism evidence="1">
    <name type="scientific">hydrothermal vent metagenome</name>
    <dbReference type="NCBI Taxonomy" id="652676"/>
    <lineage>
        <taxon>unclassified sequences</taxon>
        <taxon>metagenomes</taxon>
        <taxon>ecological metagenomes</taxon>
    </lineage>
</organism>
<dbReference type="AlphaFoldDB" id="A0A1W1BD94"/>
<accession>A0A1W1BD94</accession>
<name>A0A1W1BD94_9ZZZZ</name>
<proteinExistence type="predicted"/>